<feature type="transmembrane region" description="Helical" evidence="1">
    <location>
        <begin position="20"/>
        <end position="39"/>
    </location>
</feature>
<gene>
    <name evidence="2" type="ORF">SDC9_49109</name>
</gene>
<sequence length="132" mass="14868">MSRIYLRISNNRGMTLIELIMTLAVLGILIAPVMSMFVFSAKINMAASNGYKAGMLAQSYMEEIKGMEELDAKKYVYNTGTGKYEIYVTETESNYGAEIKIEKGKGILYFIDIFIINDGEVVKKLEGSKIFY</sequence>
<keyword evidence="1" id="KW-0812">Transmembrane</keyword>
<proteinExistence type="predicted"/>
<accession>A0A644WKU9</accession>
<organism evidence="2">
    <name type="scientific">bioreactor metagenome</name>
    <dbReference type="NCBI Taxonomy" id="1076179"/>
    <lineage>
        <taxon>unclassified sequences</taxon>
        <taxon>metagenomes</taxon>
        <taxon>ecological metagenomes</taxon>
    </lineage>
</organism>
<dbReference type="Pfam" id="PF07963">
    <property type="entry name" value="N_methyl"/>
    <property type="match status" value="1"/>
</dbReference>
<dbReference type="AlphaFoldDB" id="A0A644WKU9"/>
<evidence type="ECO:0000313" key="2">
    <source>
        <dbReference type="EMBL" id="MPM02854.1"/>
    </source>
</evidence>
<keyword evidence="1" id="KW-1133">Transmembrane helix</keyword>
<evidence type="ECO:0000256" key="1">
    <source>
        <dbReference type="SAM" id="Phobius"/>
    </source>
</evidence>
<dbReference type="SUPFAM" id="SSF54523">
    <property type="entry name" value="Pili subunits"/>
    <property type="match status" value="1"/>
</dbReference>
<dbReference type="InterPro" id="IPR012902">
    <property type="entry name" value="N_methyl_site"/>
</dbReference>
<dbReference type="NCBIfam" id="TIGR02532">
    <property type="entry name" value="IV_pilin_GFxxxE"/>
    <property type="match status" value="1"/>
</dbReference>
<name>A0A644WKU9_9ZZZZ</name>
<dbReference type="EMBL" id="VSSQ01000903">
    <property type="protein sequence ID" value="MPM02854.1"/>
    <property type="molecule type" value="Genomic_DNA"/>
</dbReference>
<protein>
    <recommendedName>
        <fullName evidence="3">Prepilin-type N-terminal cleavage/methylation domain-containing protein</fullName>
    </recommendedName>
</protein>
<evidence type="ECO:0008006" key="3">
    <source>
        <dbReference type="Google" id="ProtNLM"/>
    </source>
</evidence>
<keyword evidence="1" id="KW-0472">Membrane</keyword>
<reference evidence="2" key="1">
    <citation type="submission" date="2019-08" db="EMBL/GenBank/DDBJ databases">
        <authorList>
            <person name="Kucharzyk K."/>
            <person name="Murdoch R.W."/>
            <person name="Higgins S."/>
            <person name="Loffler F."/>
        </authorList>
    </citation>
    <scope>NUCLEOTIDE SEQUENCE</scope>
</reference>
<comment type="caution">
    <text evidence="2">The sequence shown here is derived from an EMBL/GenBank/DDBJ whole genome shotgun (WGS) entry which is preliminary data.</text>
</comment>
<dbReference type="InterPro" id="IPR045584">
    <property type="entry name" value="Pilin-like"/>
</dbReference>